<name>A0A0G2IDG1_9PEZI</name>
<sequence>MQNLLFVLMAIIANMAMASTASPLATRGDAPPPEGGNVYAGSNEVLTEVVYTLKWSDGSGKGHAGNFLVHDITGGNDEFWWDSKDHYQDGWSFESPLPVHYEYRAFKCQ</sequence>
<reference evidence="2 3" key="2">
    <citation type="submission" date="2015-05" db="EMBL/GenBank/DDBJ databases">
        <authorList>
            <person name="Morales-Cruz A."/>
            <person name="Amrine K.C."/>
            <person name="Cantu D."/>
        </authorList>
    </citation>
    <scope>NUCLEOTIDE SEQUENCE [LARGE SCALE GENOMIC DNA]</scope>
    <source>
        <strain evidence="2">DA912</strain>
    </source>
</reference>
<evidence type="ECO:0000256" key="1">
    <source>
        <dbReference type="SAM" id="SignalP"/>
    </source>
</evidence>
<keyword evidence="3" id="KW-1185">Reference proteome</keyword>
<evidence type="ECO:0000313" key="2">
    <source>
        <dbReference type="EMBL" id="KKY37690.1"/>
    </source>
</evidence>
<comment type="caution">
    <text evidence="2">The sequence shown here is derived from an EMBL/GenBank/DDBJ whole genome shotgun (WGS) entry which is preliminary data.</text>
</comment>
<feature type="chain" id="PRO_5002545895" evidence="1">
    <location>
        <begin position="22"/>
        <end position="109"/>
    </location>
</feature>
<gene>
    <name evidence="2" type="ORF">UCDDA912_g02312</name>
</gene>
<dbReference type="AlphaFoldDB" id="A0A0G2IDG1"/>
<protein>
    <submittedName>
        <fullName evidence="2">Uncharacterized protein</fullName>
    </submittedName>
</protein>
<dbReference type="OrthoDB" id="5217169at2759"/>
<accession>A0A0G2IDG1</accession>
<dbReference type="EMBL" id="LCUC01000077">
    <property type="protein sequence ID" value="KKY37690.1"/>
    <property type="molecule type" value="Genomic_DNA"/>
</dbReference>
<evidence type="ECO:0000313" key="3">
    <source>
        <dbReference type="Proteomes" id="UP000034680"/>
    </source>
</evidence>
<reference evidence="2 3" key="1">
    <citation type="submission" date="2015-05" db="EMBL/GenBank/DDBJ databases">
        <title>Distinctive expansion of gene families associated with plant cell wall degradation and secondary metabolism in the genomes of grapevine trunk pathogens.</title>
        <authorList>
            <person name="Lawrence D.P."/>
            <person name="Travadon R."/>
            <person name="Rolshausen P.E."/>
            <person name="Baumgartner K."/>
        </authorList>
    </citation>
    <scope>NUCLEOTIDE SEQUENCE [LARGE SCALE GENOMIC DNA]</scope>
    <source>
        <strain evidence="2">DA912</strain>
    </source>
</reference>
<dbReference type="Proteomes" id="UP000034680">
    <property type="component" value="Unassembled WGS sequence"/>
</dbReference>
<keyword evidence="1" id="KW-0732">Signal</keyword>
<proteinExistence type="predicted"/>
<organism evidence="2 3">
    <name type="scientific">Diaporthe ampelina</name>
    <dbReference type="NCBI Taxonomy" id="1214573"/>
    <lineage>
        <taxon>Eukaryota</taxon>
        <taxon>Fungi</taxon>
        <taxon>Dikarya</taxon>
        <taxon>Ascomycota</taxon>
        <taxon>Pezizomycotina</taxon>
        <taxon>Sordariomycetes</taxon>
        <taxon>Sordariomycetidae</taxon>
        <taxon>Diaporthales</taxon>
        <taxon>Diaporthaceae</taxon>
        <taxon>Diaporthe</taxon>
    </lineage>
</organism>
<feature type="signal peptide" evidence="1">
    <location>
        <begin position="1"/>
        <end position="21"/>
    </location>
</feature>